<reference evidence="2 3" key="1">
    <citation type="journal article" date="2016" name="Nat. Commun.">
        <title>Thousands of microbial genomes shed light on interconnected biogeochemical processes in an aquifer system.</title>
        <authorList>
            <person name="Anantharaman K."/>
            <person name="Brown C.T."/>
            <person name="Hug L.A."/>
            <person name="Sharon I."/>
            <person name="Castelle C.J."/>
            <person name="Probst A.J."/>
            <person name="Thomas B.C."/>
            <person name="Singh A."/>
            <person name="Wilkins M.J."/>
            <person name="Karaoz U."/>
            <person name="Brodie E.L."/>
            <person name="Williams K.H."/>
            <person name="Hubbard S.S."/>
            <person name="Banfield J.F."/>
        </authorList>
    </citation>
    <scope>NUCLEOTIDE SEQUENCE [LARGE SCALE GENOMIC DNA]</scope>
</reference>
<comment type="caution">
    <text evidence="2">The sequence shown here is derived from an EMBL/GenBank/DDBJ whole genome shotgun (WGS) entry which is preliminary data.</text>
</comment>
<keyword evidence="1" id="KW-1133">Transmembrane helix</keyword>
<protein>
    <recommendedName>
        <fullName evidence="4">Type II secretion system protein GspG C-terminal domain-containing protein</fullName>
    </recommendedName>
</protein>
<evidence type="ECO:0008006" key="4">
    <source>
        <dbReference type="Google" id="ProtNLM"/>
    </source>
</evidence>
<accession>A0A1G1W7I6</accession>
<organism evidence="2 3">
    <name type="scientific">Candidatus Woykebacteria bacterium RBG_13_40_7b</name>
    <dbReference type="NCBI Taxonomy" id="1802594"/>
    <lineage>
        <taxon>Bacteria</taxon>
        <taxon>Candidatus Woykeibacteriota</taxon>
    </lineage>
</organism>
<evidence type="ECO:0000256" key="1">
    <source>
        <dbReference type="SAM" id="Phobius"/>
    </source>
</evidence>
<sequence>MTFNKLQKGFTILELVIIVGILCFVGVAILPTLNLPEKFKERRDSQRIKDLNNLKEAVDKALSDEKLLSGTRAFPFSGNSSGSNLIFDADRNWTGVELEGYIGWLPTDPSQGKIKGEIINGNGEKLELSKVTLSLPDGCKKAFSYCFVSDGTNYQIGAFLEAAKNFPLIQEIYNPNESIMYSVGNTNELF</sequence>
<dbReference type="Proteomes" id="UP000177103">
    <property type="component" value="Unassembled WGS sequence"/>
</dbReference>
<feature type="transmembrane region" description="Helical" evidence="1">
    <location>
        <begin position="12"/>
        <end position="33"/>
    </location>
</feature>
<dbReference type="EMBL" id="MHCQ01000041">
    <property type="protein sequence ID" value="OGY23645.1"/>
    <property type="molecule type" value="Genomic_DNA"/>
</dbReference>
<name>A0A1G1W7I6_9BACT</name>
<proteinExistence type="predicted"/>
<evidence type="ECO:0000313" key="2">
    <source>
        <dbReference type="EMBL" id="OGY23645.1"/>
    </source>
</evidence>
<keyword evidence="1" id="KW-0472">Membrane</keyword>
<dbReference type="AlphaFoldDB" id="A0A1G1W7I6"/>
<evidence type="ECO:0000313" key="3">
    <source>
        <dbReference type="Proteomes" id="UP000177103"/>
    </source>
</evidence>
<keyword evidence="1" id="KW-0812">Transmembrane</keyword>
<gene>
    <name evidence="2" type="ORF">A2Y57_04015</name>
</gene>